<dbReference type="AlphaFoldDB" id="A0A2P2BZ24"/>
<protein>
    <submittedName>
        <fullName evidence="1">Uncharacterized protein</fullName>
    </submittedName>
</protein>
<dbReference type="EMBL" id="CZKA01000015">
    <property type="protein sequence ID" value="CUR54976.1"/>
    <property type="molecule type" value="Genomic_DNA"/>
</dbReference>
<accession>A0A2P2BZ24</accession>
<organism evidence="1">
    <name type="scientific">metagenome</name>
    <dbReference type="NCBI Taxonomy" id="256318"/>
    <lineage>
        <taxon>unclassified sequences</taxon>
        <taxon>metagenomes</taxon>
    </lineage>
</organism>
<dbReference type="InterPro" id="IPR021734">
    <property type="entry name" value="DUF3303"/>
</dbReference>
<dbReference type="Pfam" id="PF11746">
    <property type="entry name" value="DUF3303"/>
    <property type="match status" value="1"/>
</dbReference>
<name>A0A2P2BZ24_9ZZZZ</name>
<gene>
    <name evidence="1" type="ORF">NOCA2220167</name>
</gene>
<reference evidence="1" key="1">
    <citation type="submission" date="2015-08" db="EMBL/GenBank/DDBJ databases">
        <authorList>
            <person name="Babu N.S."/>
            <person name="Beckwith C.J."/>
            <person name="Beseler K.G."/>
            <person name="Brison A."/>
            <person name="Carone J.V."/>
            <person name="Caskin T.P."/>
            <person name="Diamond M."/>
            <person name="Durham M.E."/>
            <person name="Foxe J.M."/>
            <person name="Go M."/>
            <person name="Henderson B.A."/>
            <person name="Jones I.B."/>
            <person name="McGettigan J.A."/>
            <person name="Micheletti S.J."/>
            <person name="Nasrallah M.E."/>
            <person name="Ortiz D."/>
            <person name="Piller C.R."/>
            <person name="Privatt S.R."/>
            <person name="Schneider S.L."/>
            <person name="Sharp S."/>
            <person name="Smith T.C."/>
            <person name="Stanton J.D."/>
            <person name="Ullery H.E."/>
            <person name="Wilson R.J."/>
            <person name="Serrano M.G."/>
            <person name="Buck G."/>
            <person name="Lee V."/>
            <person name="Wang Y."/>
            <person name="Carvalho R."/>
            <person name="Voegtly L."/>
            <person name="Shi R."/>
            <person name="Duckworth R."/>
            <person name="Johnson A."/>
            <person name="Loviza R."/>
            <person name="Walstead R."/>
            <person name="Shah Z."/>
            <person name="Kiflezghi M."/>
            <person name="Wade K."/>
            <person name="Ball S.L."/>
            <person name="Bradley K.W."/>
            <person name="Asai D.J."/>
            <person name="Bowman C.A."/>
            <person name="Russell D.A."/>
            <person name="Pope W.H."/>
            <person name="Jacobs-Sera D."/>
            <person name="Hendrix R.W."/>
            <person name="Hatfull G.F."/>
        </authorList>
    </citation>
    <scope>NUCLEOTIDE SEQUENCE</scope>
</reference>
<proteinExistence type="predicted"/>
<evidence type="ECO:0000313" key="1">
    <source>
        <dbReference type="EMBL" id="CUR54976.1"/>
    </source>
</evidence>
<sequence length="84" mass="9071">MLFHITQVHTPELCPLDEGGSNSLYDPDAPGIRLVGRYGANAQHTLFLVVDADDVNALHQFLLPGFKRCTSTITPVSEAPVPKG</sequence>